<name>A0ABS8NQ36_9BACT</name>
<evidence type="ECO:0000256" key="8">
    <source>
        <dbReference type="ARBA" id="ARBA00022842"/>
    </source>
</evidence>
<comment type="cofactor">
    <cofactor evidence="1 10">
        <name>Mg(2+)</name>
        <dbReference type="ChEBI" id="CHEBI:18420"/>
    </cofactor>
</comment>
<feature type="binding site" evidence="10">
    <location>
        <begin position="22"/>
        <end position="29"/>
    </location>
    <ligand>
        <name>ATP</name>
        <dbReference type="ChEBI" id="CHEBI:30616"/>
    </ligand>
</feature>
<comment type="subunit">
    <text evidence="10">Monomer.</text>
</comment>
<keyword evidence="8 10" id="KW-0460">Magnesium</keyword>
<evidence type="ECO:0000313" key="15">
    <source>
        <dbReference type="Proteomes" id="UP001430306"/>
    </source>
</evidence>
<keyword evidence="15" id="KW-1185">Reference proteome</keyword>
<keyword evidence="7 10" id="KW-0067">ATP-binding</keyword>
<keyword evidence="4 10" id="KW-0808">Transferase</keyword>
<evidence type="ECO:0000256" key="7">
    <source>
        <dbReference type="ARBA" id="ARBA00022840"/>
    </source>
</evidence>
<dbReference type="PANTHER" id="PTHR11088">
    <property type="entry name" value="TRNA DIMETHYLALLYLTRANSFERASE"/>
    <property type="match status" value="1"/>
</dbReference>
<dbReference type="Gene3D" id="1.10.20.140">
    <property type="match status" value="1"/>
</dbReference>
<evidence type="ECO:0000256" key="9">
    <source>
        <dbReference type="ARBA" id="ARBA00049563"/>
    </source>
</evidence>
<evidence type="ECO:0000256" key="10">
    <source>
        <dbReference type="HAMAP-Rule" id="MF_00185"/>
    </source>
</evidence>
<evidence type="ECO:0000256" key="1">
    <source>
        <dbReference type="ARBA" id="ARBA00001946"/>
    </source>
</evidence>
<dbReference type="HAMAP" id="MF_00185">
    <property type="entry name" value="IPP_trans"/>
    <property type="match status" value="1"/>
</dbReference>
<reference evidence="14" key="1">
    <citation type="submission" date="2021-11" db="EMBL/GenBank/DDBJ databases">
        <title>Genome sequence.</title>
        <authorList>
            <person name="Sun Q."/>
        </authorList>
    </citation>
    <scope>NUCLEOTIDE SEQUENCE</scope>
    <source>
        <strain evidence="14">JC740</strain>
    </source>
</reference>
<dbReference type="Pfam" id="PF01715">
    <property type="entry name" value="IPPT"/>
    <property type="match status" value="1"/>
</dbReference>
<sequence>MHPDPLPTPFAPLFDDVIVLTGPTASGKTGLAVRVAETLADQSGGRCEMEILSLDAIAVYRGMDIGSAKPTADQLARVPHHLIDLVDAWEEFSVAEYLTAAHVAVDDVRQRGKIPMFVGGTPMYLKGVLRGFDAGPPADEAFRESVEADLKEHGIDALRARLQQVDPLSAAKIDPGDSRRMIRALEFARATGTPISHRQLQFDTARSAEEGLVFAMRVPRPVLHQRIEQRVEQMFRDGLVSEVQALLDADKPLSKTSRQAVGYREILEAIEQGQPAESAAEQVVFHTRRLARRQETWLRSFSEIRGLGRFDADAPPDMDVCEKTMVDAILQRHLI</sequence>
<dbReference type="InterPro" id="IPR027417">
    <property type="entry name" value="P-loop_NTPase"/>
</dbReference>
<dbReference type="GO" id="GO:0052381">
    <property type="term" value="F:tRNA dimethylallyltransferase activity"/>
    <property type="evidence" value="ECO:0007669"/>
    <property type="project" value="UniProtKB-EC"/>
</dbReference>
<dbReference type="Proteomes" id="UP001430306">
    <property type="component" value="Unassembled WGS sequence"/>
</dbReference>
<dbReference type="SUPFAM" id="SSF52540">
    <property type="entry name" value="P-loop containing nucleoside triphosphate hydrolases"/>
    <property type="match status" value="2"/>
</dbReference>
<dbReference type="InterPro" id="IPR039657">
    <property type="entry name" value="Dimethylallyltransferase"/>
</dbReference>
<proteinExistence type="inferred from homology"/>
<comment type="caution">
    <text evidence="14">The sequence shown here is derived from an EMBL/GenBank/DDBJ whole genome shotgun (WGS) entry which is preliminary data.</text>
</comment>
<feature type="site" description="Interaction with substrate tRNA" evidence="10">
    <location>
        <position position="121"/>
    </location>
</feature>
<evidence type="ECO:0000256" key="12">
    <source>
        <dbReference type="RuleBase" id="RU003784"/>
    </source>
</evidence>
<dbReference type="EC" id="2.5.1.75" evidence="10"/>
<dbReference type="EMBL" id="JAJKFW010000057">
    <property type="protein sequence ID" value="MCC9644576.1"/>
    <property type="molecule type" value="Genomic_DNA"/>
</dbReference>
<dbReference type="RefSeq" id="WP_230276294.1">
    <property type="nucleotide sequence ID" value="NZ_JAJKFW010000057.1"/>
</dbReference>
<evidence type="ECO:0000256" key="11">
    <source>
        <dbReference type="RuleBase" id="RU003783"/>
    </source>
</evidence>
<dbReference type="NCBIfam" id="TIGR00174">
    <property type="entry name" value="miaA"/>
    <property type="match status" value="1"/>
</dbReference>
<evidence type="ECO:0000256" key="6">
    <source>
        <dbReference type="ARBA" id="ARBA00022741"/>
    </source>
</evidence>
<comment type="function">
    <text evidence="2 10 12">Catalyzes the transfer of a dimethylallyl group onto the adenine at position 37 in tRNAs that read codons beginning with uridine, leading to the formation of N6-(dimethylallyl)adenosine (i(6)A).</text>
</comment>
<keyword evidence="5 10" id="KW-0819">tRNA processing</keyword>
<feature type="binding site" evidence="10">
    <location>
        <begin position="24"/>
        <end position="29"/>
    </location>
    <ligand>
        <name>substrate</name>
    </ligand>
</feature>
<feature type="site" description="Interaction with substrate tRNA" evidence="10">
    <location>
        <position position="143"/>
    </location>
</feature>
<protein>
    <recommendedName>
        <fullName evidence="10">tRNA dimethylallyltransferase</fullName>
        <ecNumber evidence="10">2.5.1.75</ecNumber>
    </recommendedName>
    <alternativeName>
        <fullName evidence="10">Dimethylallyl diphosphate:tRNA dimethylallyltransferase</fullName>
        <shortName evidence="10">DMAPP:tRNA dimethylallyltransferase</shortName>
        <shortName evidence="10">DMATase</shortName>
    </alternativeName>
    <alternativeName>
        <fullName evidence="10">Isopentenyl-diphosphate:tRNA isopentenyltransferase</fullName>
        <shortName evidence="10">IPP transferase</shortName>
        <shortName evidence="10">IPPT</shortName>
        <shortName evidence="10">IPTase</shortName>
    </alternativeName>
</protein>
<evidence type="ECO:0000256" key="13">
    <source>
        <dbReference type="RuleBase" id="RU003785"/>
    </source>
</evidence>
<accession>A0ABS8NQ36</accession>
<evidence type="ECO:0000256" key="2">
    <source>
        <dbReference type="ARBA" id="ARBA00003213"/>
    </source>
</evidence>
<gene>
    <name evidence="10 14" type="primary">miaA</name>
    <name evidence="14" type="ORF">LOC71_20065</name>
</gene>
<keyword evidence="6 10" id="KW-0547">Nucleotide-binding</keyword>
<organism evidence="14 15">
    <name type="scientific">Rhodopirellula halodulae</name>
    <dbReference type="NCBI Taxonomy" id="2894198"/>
    <lineage>
        <taxon>Bacteria</taxon>
        <taxon>Pseudomonadati</taxon>
        <taxon>Planctomycetota</taxon>
        <taxon>Planctomycetia</taxon>
        <taxon>Pirellulales</taxon>
        <taxon>Pirellulaceae</taxon>
        <taxon>Rhodopirellula</taxon>
    </lineage>
</organism>
<comment type="caution">
    <text evidence="10">Lacks conserved residue(s) required for the propagation of feature annotation.</text>
</comment>
<comment type="similarity">
    <text evidence="3 10 13">Belongs to the IPP transferase family.</text>
</comment>
<dbReference type="Gene3D" id="3.40.50.300">
    <property type="entry name" value="P-loop containing nucleotide triphosphate hydrolases"/>
    <property type="match status" value="1"/>
</dbReference>
<evidence type="ECO:0000256" key="5">
    <source>
        <dbReference type="ARBA" id="ARBA00022694"/>
    </source>
</evidence>
<evidence type="ECO:0000256" key="3">
    <source>
        <dbReference type="ARBA" id="ARBA00005842"/>
    </source>
</evidence>
<dbReference type="PANTHER" id="PTHR11088:SF60">
    <property type="entry name" value="TRNA DIMETHYLALLYLTRANSFERASE"/>
    <property type="match status" value="1"/>
</dbReference>
<evidence type="ECO:0000256" key="4">
    <source>
        <dbReference type="ARBA" id="ARBA00022679"/>
    </source>
</evidence>
<comment type="catalytic activity">
    <reaction evidence="9 10 11">
        <text>adenosine(37) in tRNA + dimethylallyl diphosphate = N(6)-dimethylallyladenosine(37) in tRNA + diphosphate</text>
        <dbReference type="Rhea" id="RHEA:26482"/>
        <dbReference type="Rhea" id="RHEA-COMP:10162"/>
        <dbReference type="Rhea" id="RHEA-COMP:10375"/>
        <dbReference type="ChEBI" id="CHEBI:33019"/>
        <dbReference type="ChEBI" id="CHEBI:57623"/>
        <dbReference type="ChEBI" id="CHEBI:74411"/>
        <dbReference type="ChEBI" id="CHEBI:74415"/>
        <dbReference type="EC" id="2.5.1.75"/>
    </reaction>
</comment>
<evidence type="ECO:0000313" key="14">
    <source>
        <dbReference type="EMBL" id="MCC9644576.1"/>
    </source>
</evidence>
<dbReference type="InterPro" id="IPR018022">
    <property type="entry name" value="IPT"/>
</dbReference>